<protein>
    <recommendedName>
        <fullName evidence="1">DUF6362 domain-containing protein</fullName>
    </recommendedName>
</protein>
<evidence type="ECO:0000313" key="3">
    <source>
        <dbReference type="Proteomes" id="UP000242763"/>
    </source>
</evidence>
<keyword evidence="3" id="KW-1185">Reference proteome</keyword>
<gene>
    <name evidence="2" type="ORF">SAMN03080618_03583</name>
</gene>
<name>A0A1I3T9J9_9HYPH</name>
<dbReference type="RefSeq" id="WP_091525193.1">
    <property type="nucleotide sequence ID" value="NZ_FORF01000045.1"/>
</dbReference>
<evidence type="ECO:0000259" key="1">
    <source>
        <dbReference type="Pfam" id="PF19889"/>
    </source>
</evidence>
<dbReference type="Pfam" id="PF19889">
    <property type="entry name" value="DUF6362"/>
    <property type="match status" value="1"/>
</dbReference>
<dbReference type="InterPro" id="IPR045942">
    <property type="entry name" value="DUF6362"/>
</dbReference>
<proteinExistence type="predicted"/>
<dbReference type="STRING" id="1121003.SAMN03080618_03583"/>
<evidence type="ECO:0000313" key="2">
    <source>
        <dbReference type="EMBL" id="SFJ66346.1"/>
    </source>
</evidence>
<dbReference type="AlphaFoldDB" id="A0A1I3T9J9"/>
<dbReference type="OrthoDB" id="7360866at2"/>
<feature type="domain" description="DUF6362" evidence="1">
    <location>
        <begin position="35"/>
        <end position="131"/>
    </location>
</feature>
<reference evidence="3" key="1">
    <citation type="submission" date="2016-10" db="EMBL/GenBank/DDBJ databases">
        <authorList>
            <person name="Varghese N."/>
            <person name="Submissions S."/>
        </authorList>
    </citation>
    <scope>NUCLEOTIDE SEQUENCE [LARGE SCALE GENOMIC DNA]</scope>
    <source>
        <strain evidence="3">DSM 21857</strain>
    </source>
</reference>
<dbReference type="Proteomes" id="UP000242763">
    <property type="component" value="Unassembled WGS sequence"/>
</dbReference>
<dbReference type="EMBL" id="FORF01000045">
    <property type="protein sequence ID" value="SFJ66346.1"/>
    <property type="molecule type" value="Genomic_DNA"/>
</dbReference>
<sequence>MNCRFDQLRSRDGSNPIWTPKLVEERLAEAAAVLQRLPEPCRQGYFNTWPQHSYEFADLVGQEPRQTSLPPPSPAAISRMEETLTWTFDLEPIDGKIVWMRAHNTPWKAICWKVGLQRSAANERWLYGLCVMALKLNRQPVPTKRSRRYVIERVRDYAHTRSDSIKTTSC</sequence>
<accession>A0A1I3T9J9</accession>
<organism evidence="2 3">
    <name type="scientific">Aquamicrobium aerolatum DSM 21857</name>
    <dbReference type="NCBI Taxonomy" id="1121003"/>
    <lineage>
        <taxon>Bacteria</taxon>
        <taxon>Pseudomonadati</taxon>
        <taxon>Pseudomonadota</taxon>
        <taxon>Alphaproteobacteria</taxon>
        <taxon>Hyphomicrobiales</taxon>
        <taxon>Phyllobacteriaceae</taxon>
        <taxon>Aerobium</taxon>
    </lineage>
</organism>